<feature type="compositionally biased region" description="Basic and acidic residues" evidence="1">
    <location>
        <begin position="43"/>
        <end position="53"/>
    </location>
</feature>
<accession>A0ABU4K4M3</accession>
<name>A0ABU4K4M3_9ACTN</name>
<gene>
    <name evidence="2" type="ORF">R2363_10895</name>
</gene>
<dbReference type="EMBL" id="JAWJZF010000332">
    <property type="protein sequence ID" value="MDX2292680.1"/>
    <property type="molecule type" value="Genomic_DNA"/>
</dbReference>
<feature type="non-terminal residue" evidence="2">
    <location>
        <position position="53"/>
    </location>
</feature>
<organism evidence="2 3">
    <name type="scientific">Streptomyces roseolus</name>
    <dbReference type="NCBI Taxonomy" id="67358"/>
    <lineage>
        <taxon>Bacteria</taxon>
        <taxon>Bacillati</taxon>
        <taxon>Actinomycetota</taxon>
        <taxon>Actinomycetes</taxon>
        <taxon>Kitasatosporales</taxon>
        <taxon>Streptomycetaceae</taxon>
        <taxon>Streptomyces</taxon>
    </lineage>
</organism>
<feature type="region of interest" description="Disordered" evidence="1">
    <location>
        <begin position="32"/>
        <end position="53"/>
    </location>
</feature>
<evidence type="ECO:0000256" key="1">
    <source>
        <dbReference type="SAM" id="MobiDB-lite"/>
    </source>
</evidence>
<evidence type="ECO:0000313" key="3">
    <source>
        <dbReference type="Proteomes" id="UP001278571"/>
    </source>
</evidence>
<dbReference type="Proteomes" id="UP001278571">
    <property type="component" value="Unassembled WGS sequence"/>
</dbReference>
<keyword evidence="3" id="KW-1185">Reference proteome</keyword>
<evidence type="ECO:0000313" key="2">
    <source>
        <dbReference type="EMBL" id="MDX2292680.1"/>
    </source>
</evidence>
<comment type="caution">
    <text evidence="2">The sequence shown here is derived from an EMBL/GenBank/DDBJ whole genome shotgun (WGS) entry which is preliminary data.</text>
</comment>
<sequence>MWTDQTRPLYDRSKLRYPSDLTDQEWERLRPLFPPAKHGGRRRSVDEREIMNG</sequence>
<proteinExistence type="predicted"/>
<reference evidence="2 3" key="1">
    <citation type="submission" date="2023-10" db="EMBL/GenBank/DDBJ databases">
        <authorList>
            <person name="Wang X.X."/>
        </authorList>
    </citation>
    <scope>NUCLEOTIDE SEQUENCE [LARGE SCALE GENOMIC DNA]</scope>
    <source>
        <strain evidence="2 3">NBRC 12816</strain>
    </source>
</reference>
<protein>
    <submittedName>
        <fullName evidence="2">Transposase</fullName>
    </submittedName>
</protein>